<dbReference type="SUPFAM" id="SSF47413">
    <property type="entry name" value="lambda repressor-like DNA-binding domains"/>
    <property type="match status" value="1"/>
</dbReference>
<sequence length="316" mass="35664">MKDIAKEANVSIMTVSNVIHKRKSKVSEKTEKKILEIINKYNYTPNMSARSLVNNSSKLIAFILYQNRKGERNLFENPFNTEVLAGVDKVLKENDYYLLVQSVSTLEEIYLIIKTWRTAGVIILGILPNEVSHLKENIDTPIVLIDTVTPNEAGVYTVGIDDRNGFQIATEHLIANGHKNIGFVSYSQILGGVDEQRYLGYVDVLKAHHIEINENLLFRYNKDKMNMDTFSDEIVKKKDFITGLVFTADFLAIEVMDSLKNKGIAIPDDISVVGFDNLSISQFTSPKLTTVHQDITTKGQEAAHILLKVLMEKKLN</sequence>
<evidence type="ECO:0000313" key="5">
    <source>
        <dbReference type="EMBL" id="MDY0410220.1"/>
    </source>
</evidence>
<feature type="domain" description="HTH lacI-type" evidence="4">
    <location>
        <begin position="1"/>
        <end position="54"/>
    </location>
</feature>
<gene>
    <name evidence="5" type="ORF">RWD45_18755</name>
</gene>
<dbReference type="RefSeq" id="WP_320381089.1">
    <property type="nucleotide sequence ID" value="NZ_JAWDIQ010000003.1"/>
</dbReference>
<keyword evidence="6" id="KW-1185">Reference proteome</keyword>
<evidence type="ECO:0000313" key="6">
    <source>
        <dbReference type="Proteomes" id="UP001275315"/>
    </source>
</evidence>
<evidence type="ECO:0000259" key="4">
    <source>
        <dbReference type="PROSITE" id="PS50932"/>
    </source>
</evidence>
<dbReference type="CDD" id="cd01392">
    <property type="entry name" value="HTH_LacI"/>
    <property type="match status" value="1"/>
</dbReference>
<evidence type="ECO:0000256" key="3">
    <source>
        <dbReference type="ARBA" id="ARBA00023163"/>
    </source>
</evidence>
<dbReference type="SUPFAM" id="SSF53822">
    <property type="entry name" value="Periplasmic binding protein-like I"/>
    <property type="match status" value="1"/>
</dbReference>
<evidence type="ECO:0000256" key="1">
    <source>
        <dbReference type="ARBA" id="ARBA00023015"/>
    </source>
</evidence>
<organism evidence="5 6">
    <name type="scientific">Paracerasibacillus soli</name>
    <dbReference type="NCBI Taxonomy" id="480284"/>
    <lineage>
        <taxon>Bacteria</taxon>
        <taxon>Bacillati</taxon>
        <taxon>Bacillota</taxon>
        <taxon>Bacilli</taxon>
        <taxon>Bacillales</taxon>
        <taxon>Bacillaceae</taxon>
        <taxon>Paracerasibacillus</taxon>
    </lineage>
</organism>
<dbReference type="SMART" id="SM00354">
    <property type="entry name" value="HTH_LACI"/>
    <property type="match status" value="1"/>
</dbReference>
<dbReference type="InterPro" id="IPR046335">
    <property type="entry name" value="LacI/GalR-like_sensor"/>
</dbReference>
<dbReference type="Gene3D" id="3.40.50.2300">
    <property type="match status" value="2"/>
</dbReference>
<name>A0ABU5CV19_9BACI</name>
<comment type="caution">
    <text evidence="5">The sequence shown here is derived from an EMBL/GenBank/DDBJ whole genome shotgun (WGS) entry which is preliminary data.</text>
</comment>
<dbReference type="PANTHER" id="PTHR30146">
    <property type="entry name" value="LACI-RELATED TRANSCRIPTIONAL REPRESSOR"/>
    <property type="match status" value="1"/>
</dbReference>
<dbReference type="Pfam" id="PF00356">
    <property type="entry name" value="LacI"/>
    <property type="match status" value="1"/>
</dbReference>
<proteinExistence type="predicted"/>
<dbReference type="GO" id="GO:0003677">
    <property type="term" value="F:DNA binding"/>
    <property type="evidence" value="ECO:0007669"/>
    <property type="project" value="UniProtKB-KW"/>
</dbReference>
<dbReference type="InterPro" id="IPR010982">
    <property type="entry name" value="Lambda_DNA-bd_dom_sf"/>
</dbReference>
<dbReference type="Pfam" id="PF13377">
    <property type="entry name" value="Peripla_BP_3"/>
    <property type="match status" value="1"/>
</dbReference>
<keyword evidence="1" id="KW-0805">Transcription regulation</keyword>
<keyword evidence="2 5" id="KW-0238">DNA-binding</keyword>
<dbReference type="InterPro" id="IPR000843">
    <property type="entry name" value="HTH_LacI"/>
</dbReference>
<dbReference type="EMBL" id="JAWDIQ010000003">
    <property type="protein sequence ID" value="MDY0410220.1"/>
    <property type="molecule type" value="Genomic_DNA"/>
</dbReference>
<dbReference type="CDD" id="cd06267">
    <property type="entry name" value="PBP1_LacI_sugar_binding-like"/>
    <property type="match status" value="1"/>
</dbReference>
<protein>
    <submittedName>
        <fullName evidence="5">LacI family DNA-binding transcriptional regulator</fullName>
    </submittedName>
</protein>
<keyword evidence="3" id="KW-0804">Transcription</keyword>
<evidence type="ECO:0000256" key="2">
    <source>
        <dbReference type="ARBA" id="ARBA00023125"/>
    </source>
</evidence>
<dbReference type="Proteomes" id="UP001275315">
    <property type="component" value="Unassembled WGS sequence"/>
</dbReference>
<dbReference type="PANTHER" id="PTHR30146:SF24">
    <property type="entry name" value="XYLOSE OPERON REGULATORY PROTEIN"/>
    <property type="match status" value="1"/>
</dbReference>
<dbReference type="InterPro" id="IPR028082">
    <property type="entry name" value="Peripla_BP_I"/>
</dbReference>
<dbReference type="Gene3D" id="1.10.260.40">
    <property type="entry name" value="lambda repressor-like DNA-binding domains"/>
    <property type="match status" value="1"/>
</dbReference>
<dbReference type="PROSITE" id="PS50932">
    <property type="entry name" value="HTH_LACI_2"/>
    <property type="match status" value="1"/>
</dbReference>
<reference evidence="5 6" key="1">
    <citation type="submission" date="2023-10" db="EMBL/GenBank/DDBJ databases">
        <title>Virgibacillus soli CC-YMP-6 genome.</title>
        <authorList>
            <person name="Miliotis G."/>
            <person name="Sengupta P."/>
            <person name="Hameed A."/>
            <person name="Chuvochina M."/>
            <person name="Mcdonagh F."/>
            <person name="Simpson A.C."/>
            <person name="Singh N.K."/>
            <person name="Rekha P.D."/>
            <person name="Raman K."/>
            <person name="Hugenholtz P."/>
            <person name="Venkateswaran K."/>
        </authorList>
    </citation>
    <scope>NUCLEOTIDE SEQUENCE [LARGE SCALE GENOMIC DNA]</scope>
    <source>
        <strain evidence="5 6">CC-YMP-6</strain>
    </source>
</reference>
<accession>A0ABU5CV19</accession>